<gene>
    <name evidence="2" type="ORF">M0R45_011414</name>
</gene>
<name>A0AAW1YA00_RUBAR</name>
<evidence type="ECO:0000313" key="3">
    <source>
        <dbReference type="Proteomes" id="UP001457282"/>
    </source>
</evidence>
<reference evidence="2 3" key="1">
    <citation type="journal article" date="2023" name="G3 (Bethesda)">
        <title>A chromosome-length genome assembly and annotation of blackberry (Rubus argutus, cv. 'Hillquist').</title>
        <authorList>
            <person name="Bruna T."/>
            <person name="Aryal R."/>
            <person name="Dudchenko O."/>
            <person name="Sargent D.J."/>
            <person name="Mead D."/>
            <person name="Buti M."/>
            <person name="Cavallini A."/>
            <person name="Hytonen T."/>
            <person name="Andres J."/>
            <person name="Pham M."/>
            <person name="Weisz D."/>
            <person name="Mascagni F."/>
            <person name="Usai G."/>
            <person name="Natali L."/>
            <person name="Bassil N."/>
            <person name="Fernandez G.E."/>
            <person name="Lomsadze A."/>
            <person name="Armour M."/>
            <person name="Olukolu B."/>
            <person name="Poorten T."/>
            <person name="Britton C."/>
            <person name="Davik J."/>
            <person name="Ashrafi H."/>
            <person name="Aiden E.L."/>
            <person name="Borodovsky M."/>
            <person name="Worthington M."/>
        </authorList>
    </citation>
    <scope>NUCLEOTIDE SEQUENCE [LARGE SCALE GENOMIC DNA]</scope>
    <source>
        <strain evidence="2">PI 553951</strain>
    </source>
</reference>
<proteinExistence type="predicted"/>
<protein>
    <submittedName>
        <fullName evidence="2">Uncharacterized protein</fullName>
    </submittedName>
</protein>
<evidence type="ECO:0000313" key="2">
    <source>
        <dbReference type="EMBL" id="KAK9945924.1"/>
    </source>
</evidence>
<dbReference type="AlphaFoldDB" id="A0AAW1YA00"/>
<dbReference type="EMBL" id="JBEDUW010000002">
    <property type="protein sequence ID" value="KAK9945924.1"/>
    <property type="molecule type" value="Genomic_DNA"/>
</dbReference>
<dbReference type="Proteomes" id="UP001457282">
    <property type="component" value="Unassembled WGS sequence"/>
</dbReference>
<evidence type="ECO:0000256" key="1">
    <source>
        <dbReference type="SAM" id="MobiDB-lite"/>
    </source>
</evidence>
<sequence length="102" mass="11194">MEWKLQNPAGAAETKPQAVRGNSEVKKGSSVFPAKRRLVKSMVFDSIGKFMSSLLFSNEADPMVSPSQPKIPKCNHNQIFPIPNPNHDDNSWAPPAQSTGVF</sequence>
<organism evidence="2 3">
    <name type="scientific">Rubus argutus</name>
    <name type="common">Southern blackberry</name>
    <dbReference type="NCBI Taxonomy" id="59490"/>
    <lineage>
        <taxon>Eukaryota</taxon>
        <taxon>Viridiplantae</taxon>
        <taxon>Streptophyta</taxon>
        <taxon>Embryophyta</taxon>
        <taxon>Tracheophyta</taxon>
        <taxon>Spermatophyta</taxon>
        <taxon>Magnoliopsida</taxon>
        <taxon>eudicotyledons</taxon>
        <taxon>Gunneridae</taxon>
        <taxon>Pentapetalae</taxon>
        <taxon>rosids</taxon>
        <taxon>fabids</taxon>
        <taxon>Rosales</taxon>
        <taxon>Rosaceae</taxon>
        <taxon>Rosoideae</taxon>
        <taxon>Rosoideae incertae sedis</taxon>
        <taxon>Rubus</taxon>
    </lineage>
</organism>
<keyword evidence="3" id="KW-1185">Reference proteome</keyword>
<feature type="region of interest" description="Disordered" evidence="1">
    <location>
        <begin position="1"/>
        <end position="29"/>
    </location>
</feature>
<feature type="region of interest" description="Disordered" evidence="1">
    <location>
        <begin position="80"/>
        <end position="102"/>
    </location>
</feature>
<comment type="caution">
    <text evidence="2">The sequence shown here is derived from an EMBL/GenBank/DDBJ whole genome shotgun (WGS) entry which is preliminary data.</text>
</comment>
<accession>A0AAW1YA00</accession>